<organism evidence="4 5">
    <name type="scientific">Sulfitobacter delicatus</name>
    <dbReference type="NCBI Taxonomy" id="218672"/>
    <lineage>
        <taxon>Bacteria</taxon>
        <taxon>Pseudomonadati</taxon>
        <taxon>Pseudomonadota</taxon>
        <taxon>Alphaproteobacteria</taxon>
        <taxon>Rhodobacterales</taxon>
        <taxon>Roseobacteraceae</taxon>
        <taxon>Sulfitobacter</taxon>
    </lineage>
</organism>
<dbReference type="Gene3D" id="3.40.50.2300">
    <property type="match status" value="1"/>
</dbReference>
<keyword evidence="1 2" id="KW-0597">Phosphoprotein</keyword>
<dbReference type="PANTHER" id="PTHR44591">
    <property type="entry name" value="STRESS RESPONSE REGULATOR PROTEIN 1"/>
    <property type="match status" value="1"/>
</dbReference>
<evidence type="ECO:0000313" key="5">
    <source>
        <dbReference type="Proteomes" id="UP000199399"/>
    </source>
</evidence>
<accession>A0A1G7Z7K2</accession>
<dbReference type="InterPro" id="IPR050595">
    <property type="entry name" value="Bact_response_regulator"/>
</dbReference>
<protein>
    <submittedName>
        <fullName evidence="4">Diguanylate cyclase, GGDEF domain</fullName>
    </submittedName>
</protein>
<evidence type="ECO:0000313" key="4">
    <source>
        <dbReference type="EMBL" id="SDH04486.1"/>
    </source>
</evidence>
<dbReference type="InterPro" id="IPR001789">
    <property type="entry name" value="Sig_transdc_resp-reg_receiver"/>
</dbReference>
<dbReference type="InterPro" id="IPR043128">
    <property type="entry name" value="Rev_trsase/Diguanyl_cyclase"/>
</dbReference>
<name>A0A1G7Z7K2_9RHOB</name>
<dbReference type="PANTHER" id="PTHR44591:SF3">
    <property type="entry name" value="RESPONSE REGULATORY DOMAIN-CONTAINING PROTEIN"/>
    <property type="match status" value="1"/>
</dbReference>
<dbReference type="OrthoDB" id="7326651at2"/>
<dbReference type="GO" id="GO:0000160">
    <property type="term" value="P:phosphorelay signal transduction system"/>
    <property type="evidence" value="ECO:0007669"/>
    <property type="project" value="InterPro"/>
</dbReference>
<dbReference type="InterPro" id="IPR011006">
    <property type="entry name" value="CheY-like_superfamily"/>
</dbReference>
<dbReference type="AlphaFoldDB" id="A0A1G7Z7K2"/>
<keyword evidence="5" id="KW-1185">Reference proteome</keyword>
<feature type="domain" description="Response regulatory" evidence="3">
    <location>
        <begin position="2"/>
        <end position="121"/>
    </location>
</feature>
<evidence type="ECO:0000256" key="1">
    <source>
        <dbReference type="ARBA" id="ARBA00022553"/>
    </source>
</evidence>
<dbReference type="Gene3D" id="3.30.70.270">
    <property type="match status" value="1"/>
</dbReference>
<sequence length="325" mass="35572">MKILLVDDDPLILELVPLMAAKLGYDNITAVSSAEQAWHLLNNGNVIYDCLLFDIVMPGMDGVELCGLTRTIASYRKTPIIMLTLMAGQDYIDRAFKAGATDYVTKPIGVVELGARLRMATEVVTARQNVSAENIAPSKPPLKATYAHPFNFTSEIEITGFKKLVSYEALGNYLAQLSRAGLRGSQVIAVTMDQGEGVYTRGSPDEFDYAVYETADAICEALETSDFLASYTGSGIFVVVVAQGSSPPLRDIEREIQYLLDEKDLEYDDGSPLDITVSVGSPVIPSLNNAQSAIRTCDRAIARAQHRRERKNEVSRPVNIRIVGR</sequence>
<dbReference type="Pfam" id="PF00072">
    <property type="entry name" value="Response_reg"/>
    <property type="match status" value="1"/>
</dbReference>
<dbReference type="STRING" id="218672.SAMN04489759_11923"/>
<dbReference type="SMART" id="SM00448">
    <property type="entry name" value="REC"/>
    <property type="match status" value="1"/>
</dbReference>
<dbReference type="RefSeq" id="WP_093744174.1">
    <property type="nucleotide sequence ID" value="NZ_FNBP01000019.1"/>
</dbReference>
<evidence type="ECO:0000259" key="3">
    <source>
        <dbReference type="PROSITE" id="PS50110"/>
    </source>
</evidence>
<dbReference type="PROSITE" id="PS50110">
    <property type="entry name" value="RESPONSE_REGULATORY"/>
    <property type="match status" value="1"/>
</dbReference>
<proteinExistence type="predicted"/>
<evidence type="ECO:0000256" key="2">
    <source>
        <dbReference type="PROSITE-ProRule" id="PRU00169"/>
    </source>
</evidence>
<dbReference type="Proteomes" id="UP000199399">
    <property type="component" value="Unassembled WGS sequence"/>
</dbReference>
<feature type="modified residue" description="4-aspartylphosphate" evidence="2">
    <location>
        <position position="54"/>
    </location>
</feature>
<reference evidence="5" key="1">
    <citation type="submission" date="2016-10" db="EMBL/GenBank/DDBJ databases">
        <authorList>
            <person name="Varghese N."/>
            <person name="Submissions S."/>
        </authorList>
    </citation>
    <scope>NUCLEOTIDE SEQUENCE [LARGE SCALE GENOMIC DNA]</scope>
    <source>
        <strain evidence="5">DSM 16477</strain>
    </source>
</reference>
<gene>
    <name evidence="4" type="ORF">SAMN04489759_11923</name>
</gene>
<dbReference type="SUPFAM" id="SSF52172">
    <property type="entry name" value="CheY-like"/>
    <property type="match status" value="1"/>
</dbReference>
<dbReference type="EMBL" id="FNBP01000019">
    <property type="protein sequence ID" value="SDH04486.1"/>
    <property type="molecule type" value="Genomic_DNA"/>
</dbReference>